<organism evidence="1 2">
    <name type="scientific">Camellia lanceoleosa</name>
    <dbReference type="NCBI Taxonomy" id="1840588"/>
    <lineage>
        <taxon>Eukaryota</taxon>
        <taxon>Viridiplantae</taxon>
        <taxon>Streptophyta</taxon>
        <taxon>Embryophyta</taxon>
        <taxon>Tracheophyta</taxon>
        <taxon>Spermatophyta</taxon>
        <taxon>Magnoliopsida</taxon>
        <taxon>eudicotyledons</taxon>
        <taxon>Gunneridae</taxon>
        <taxon>Pentapetalae</taxon>
        <taxon>asterids</taxon>
        <taxon>Ericales</taxon>
        <taxon>Theaceae</taxon>
        <taxon>Camellia</taxon>
    </lineage>
</organism>
<sequence>MTWWIGRFGDKFKEPIGSTIVSSKRRRPIKGNQNVSCLVDGCSAELSSCREYHRRHRVCECHSKTPVVVVRGKELRFCQQCSRFQSLQEFDEEKRSCRKRLDGHNRCRRKPQPQAFYMTSGSFFPNHHGTRLLQFSGSQPYTTPTASIVPTWSRDAKHHQELYCTDQQCAIPNSLACIYKGVDKRFPFFLVNDPERSNRVAPEVSISQRLGNDCGPAQRGRDHQKFFFCRLQVCSLSLLSILSTQALGTSVITPNQPVGTSLHFDGLVQCSCSQGMEEWSPVFGSSSQKHQHSLQ</sequence>
<keyword evidence="2" id="KW-1185">Reference proteome</keyword>
<evidence type="ECO:0000313" key="2">
    <source>
        <dbReference type="Proteomes" id="UP001060215"/>
    </source>
</evidence>
<dbReference type="Proteomes" id="UP001060215">
    <property type="component" value="Chromosome 1"/>
</dbReference>
<proteinExistence type="predicted"/>
<name>A0ACC0IVV2_9ERIC</name>
<gene>
    <name evidence="1" type="ORF">LOK49_LG01G04225</name>
</gene>
<evidence type="ECO:0000313" key="1">
    <source>
        <dbReference type="EMBL" id="KAI8029542.1"/>
    </source>
</evidence>
<accession>A0ACC0IVV2</accession>
<dbReference type="EMBL" id="CM045758">
    <property type="protein sequence ID" value="KAI8029542.1"/>
    <property type="molecule type" value="Genomic_DNA"/>
</dbReference>
<protein>
    <submittedName>
        <fullName evidence="1">Squamosa promoter-binding-like protein 13B</fullName>
    </submittedName>
</protein>
<reference evidence="1 2" key="1">
    <citation type="journal article" date="2022" name="Plant J.">
        <title>Chromosome-level genome of Camellia lanceoleosa provides a valuable resource for understanding genome evolution and self-incompatibility.</title>
        <authorList>
            <person name="Gong W."/>
            <person name="Xiao S."/>
            <person name="Wang L."/>
            <person name="Liao Z."/>
            <person name="Chang Y."/>
            <person name="Mo W."/>
            <person name="Hu G."/>
            <person name="Li W."/>
            <person name="Zhao G."/>
            <person name="Zhu H."/>
            <person name="Hu X."/>
            <person name="Ji K."/>
            <person name="Xiang X."/>
            <person name="Song Q."/>
            <person name="Yuan D."/>
            <person name="Jin S."/>
            <person name="Zhang L."/>
        </authorList>
    </citation>
    <scope>NUCLEOTIDE SEQUENCE [LARGE SCALE GENOMIC DNA]</scope>
    <source>
        <strain evidence="1">SQ_2022a</strain>
    </source>
</reference>
<comment type="caution">
    <text evidence="1">The sequence shown here is derived from an EMBL/GenBank/DDBJ whole genome shotgun (WGS) entry which is preliminary data.</text>
</comment>